<evidence type="ECO:0000256" key="6">
    <source>
        <dbReference type="ARBA" id="ARBA00022832"/>
    </source>
</evidence>
<dbReference type="EC" id="2.3.1.199" evidence="2"/>
<dbReference type="InterPro" id="IPR002076">
    <property type="entry name" value="ELO_fam"/>
</dbReference>
<dbReference type="GO" id="GO:0016020">
    <property type="term" value="C:membrane"/>
    <property type="evidence" value="ECO:0007669"/>
    <property type="project" value="UniProtKB-SubCell"/>
</dbReference>
<comment type="caution">
    <text evidence="12">The sequence shown here is derived from an EMBL/GenBank/DDBJ whole genome shotgun (WGS) entry which is preliminary data.</text>
</comment>
<evidence type="ECO:0000256" key="5">
    <source>
        <dbReference type="ARBA" id="ARBA00022692"/>
    </source>
</evidence>
<sequence>MARSASCPEVLRSCLCLHDQNAAHSPVHPLDFWNTSCSLLFIWPQPDELVSSWHLHLHLANYSYFRQPVGCTWQDGPLYITKEPEQIAFLHVYCLGAMLFNWLLNSLVHAYMCLYFGPTSLGPGMQLCLWWKQQLANLQLGQFVTIAAHSSYNLFIECSFPDGFRMAILLYTLSLIAFVFNVYHQTHLRRS</sequence>
<feature type="transmembrane region" description="Helical" evidence="11">
    <location>
        <begin position="163"/>
        <end position="183"/>
    </location>
</feature>
<dbReference type="GO" id="GO:0009922">
    <property type="term" value="F:fatty acid elongase activity"/>
    <property type="evidence" value="ECO:0007669"/>
    <property type="project" value="UniProtKB-EC"/>
</dbReference>
<evidence type="ECO:0000256" key="9">
    <source>
        <dbReference type="ARBA" id="ARBA00023136"/>
    </source>
</evidence>
<organism evidence="12 13">
    <name type="scientific">Phyllostomus discolor</name>
    <name type="common">pale spear-nosed bat</name>
    <dbReference type="NCBI Taxonomy" id="89673"/>
    <lineage>
        <taxon>Eukaryota</taxon>
        <taxon>Metazoa</taxon>
        <taxon>Chordata</taxon>
        <taxon>Craniata</taxon>
        <taxon>Vertebrata</taxon>
        <taxon>Euteleostomi</taxon>
        <taxon>Mammalia</taxon>
        <taxon>Eutheria</taxon>
        <taxon>Laurasiatheria</taxon>
        <taxon>Chiroptera</taxon>
        <taxon>Yangochiroptera</taxon>
        <taxon>Phyllostomidae</taxon>
        <taxon>Phyllostominae</taxon>
        <taxon>Phyllostomus</taxon>
    </lineage>
</organism>
<keyword evidence="10" id="KW-0275">Fatty acid biosynthesis</keyword>
<evidence type="ECO:0000256" key="11">
    <source>
        <dbReference type="SAM" id="Phobius"/>
    </source>
</evidence>
<reference evidence="12 13" key="1">
    <citation type="journal article" date="2020" name="Nature">
        <title>Six reference-quality genomes reveal evolution of bat adaptations.</title>
        <authorList>
            <person name="Jebb D."/>
            <person name="Huang Z."/>
            <person name="Pippel M."/>
            <person name="Hughes G.M."/>
            <person name="Lavrichenko K."/>
            <person name="Devanna P."/>
            <person name="Winkler S."/>
            <person name="Jermiin L.S."/>
            <person name="Skirmuntt E.C."/>
            <person name="Katzourakis A."/>
            <person name="Burkitt-Gray L."/>
            <person name="Ray D.A."/>
            <person name="Sullivan K.A.M."/>
            <person name="Roscito J.G."/>
            <person name="Kirilenko B.M."/>
            <person name="Davalos L.M."/>
            <person name="Corthals A.P."/>
            <person name="Power M.L."/>
            <person name="Jones G."/>
            <person name="Ransome R.D."/>
            <person name="Dechmann D.K.N."/>
            <person name="Locatelli A.G."/>
            <person name="Puechmaille S.J."/>
            <person name="Fedrigo O."/>
            <person name="Jarvis E.D."/>
            <person name="Hiller M."/>
            <person name="Vernes S.C."/>
            <person name="Myers E.W."/>
            <person name="Teeling E.C."/>
        </authorList>
    </citation>
    <scope>NUCLEOTIDE SEQUENCE [LARGE SCALE GENOMIC DNA]</scope>
    <source>
        <strain evidence="12">Bat1K_MPI-CBG_1</strain>
    </source>
</reference>
<evidence type="ECO:0000256" key="8">
    <source>
        <dbReference type="ARBA" id="ARBA00023098"/>
    </source>
</evidence>
<comment type="subcellular location">
    <subcellularLocation>
        <location evidence="1">Membrane</location>
        <topology evidence="1">Multi-pass membrane protein</topology>
    </subcellularLocation>
</comment>
<protein>
    <recommendedName>
        <fullName evidence="2">very-long-chain 3-oxoacyl-CoA synthase</fullName>
        <ecNumber evidence="2">2.3.1.199</ecNumber>
    </recommendedName>
</protein>
<dbReference type="Proteomes" id="UP000664940">
    <property type="component" value="Unassembled WGS sequence"/>
</dbReference>
<evidence type="ECO:0000256" key="3">
    <source>
        <dbReference type="ARBA" id="ARBA00022516"/>
    </source>
</evidence>
<keyword evidence="6" id="KW-0276">Fatty acid metabolism</keyword>
<dbReference type="GO" id="GO:0006633">
    <property type="term" value="P:fatty acid biosynthetic process"/>
    <property type="evidence" value="ECO:0007669"/>
    <property type="project" value="UniProtKB-KW"/>
</dbReference>
<keyword evidence="8" id="KW-0443">Lipid metabolism</keyword>
<evidence type="ECO:0000256" key="7">
    <source>
        <dbReference type="ARBA" id="ARBA00022989"/>
    </source>
</evidence>
<evidence type="ECO:0000256" key="2">
    <source>
        <dbReference type="ARBA" id="ARBA00012307"/>
    </source>
</evidence>
<keyword evidence="3" id="KW-0444">Lipid biosynthesis</keyword>
<feature type="transmembrane region" description="Helical" evidence="11">
    <location>
        <begin position="92"/>
        <end position="117"/>
    </location>
</feature>
<keyword evidence="7 11" id="KW-1133">Transmembrane helix</keyword>
<dbReference type="Pfam" id="PF01151">
    <property type="entry name" value="ELO"/>
    <property type="match status" value="1"/>
</dbReference>
<keyword evidence="5 11" id="KW-0812">Transmembrane</keyword>
<dbReference type="EMBL" id="JABVXQ010000003">
    <property type="protein sequence ID" value="KAF6119773.1"/>
    <property type="molecule type" value="Genomic_DNA"/>
</dbReference>
<proteinExistence type="predicted"/>
<keyword evidence="9 11" id="KW-0472">Membrane</keyword>
<evidence type="ECO:0000313" key="12">
    <source>
        <dbReference type="EMBL" id="KAF6119773.1"/>
    </source>
</evidence>
<evidence type="ECO:0000256" key="1">
    <source>
        <dbReference type="ARBA" id="ARBA00004141"/>
    </source>
</evidence>
<evidence type="ECO:0000256" key="4">
    <source>
        <dbReference type="ARBA" id="ARBA00022679"/>
    </source>
</evidence>
<accession>A0A834AYW1</accession>
<evidence type="ECO:0000256" key="10">
    <source>
        <dbReference type="ARBA" id="ARBA00023160"/>
    </source>
</evidence>
<evidence type="ECO:0000313" key="13">
    <source>
        <dbReference type="Proteomes" id="UP000664940"/>
    </source>
</evidence>
<keyword evidence="4" id="KW-0808">Transferase</keyword>
<dbReference type="AlphaFoldDB" id="A0A834AYW1"/>
<gene>
    <name evidence="12" type="ORF">HJG60_010184</name>
</gene>
<name>A0A834AYW1_9CHIR</name>